<keyword evidence="9" id="KW-1185">Reference proteome</keyword>
<feature type="domain" description="Translation initiation factor IF2/IF5" evidence="7">
    <location>
        <begin position="102"/>
        <end position="211"/>
    </location>
</feature>
<name>A0A6D2KPZ3_9BRAS</name>
<dbReference type="FunFam" id="3.30.30.170:FF:000001">
    <property type="entry name" value="Eukaryotic translation initiation factor 2 subunit"/>
    <property type="match status" value="1"/>
</dbReference>
<evidence type="ECO:0000259" key="7">
    <source>
        <dbReference type="SMART" id="SM00653"/>
    </source>
</evidence>
<reference evidence="8" key="1">
    <citation type="submission" date="2020-01" db="EMBL/GenBank/DDBJ databases">
        <authorList>
            <person name="Mishra B."/>
        </authorList>
    </citation>
    <scope>NUCLEOTIDE SEQUENCE [LARGE SCALE GENOMIC DNA]</scope>
</reference>
<evidence type="ECO:0000313" key="8">
    <source>
        <dbReference type="EMBL" id="CAA7051154.1"/>
    </source>
</evidence>
<sequence>MDLERKQACWKLELEVLDKDSSWVSKFDPSKKKKKKKPPIRDDDLLFQKGRHFAENSEPHCRQSGRRLLPGHKFDPDYGYKELLSRVFGMLCEDDLEVPTEKPRTVMLPPRLLAQGTQITVCSNFAQLCTTMHREPDHVMGFLLGQMETKGLLDKQQRLEMKGIVSCQDFQALFRRYIDAFVICSCCKSPDTALTEENGLFTLTCEMCGLAASIKEPNPL</sequence>
<dbReference type="SUPFAM" id="SSF75689">
    <property type="entry name" value="Zinc-binding domain of translation initiation factor 2 beta"/>
    <property type="match status" value="1"/>
</dbReference>
<dbReference type="PANTHER" id="PTHR23001">
    <property type="entry name" value="EUKARYOTIC TRANSLATION INITIATION FACTOR"/>
    <property type="match status" value="1"/>
</dbReference>
<dbReference type="Proteomes" id="UP000467841">
    <property type="component" value="Unassembled WGS sequence"/>
</dbReference>
<proteinExistence type="inferred from homology"/>
<protein>
    <recommendedName>
        <fullName evidence="6">Eukaryotic translation initiation factor 2 subunit beta</fullName>
    </recommendedName>
</protein>
<comment type="function">
    <text evidence="4">Component of the eIF2 complex that functions in the early steps of protein synthesis by forming a ternary complex with GTP and initiator tRNA. This complex binds to a 40S ribosomal subunit, followed by mRNA binding to form a 43S pre-initiation complex (43S PIC). Junction of the 60S ribosomal subunit to form the 80S initiation complex is preceded by hydrolysis of the GTP bound to eIF2 and release of an eIF2-GDP binary complex. In order for eIF2 to recycle and catalyze another round of initiation, the GDP bound to eIF2 must exchange with GTP by way of a reaction catalyzed by eIF2B.</text>
</comment>
<dbReference type="SUPFAM" id="SSF100966">
    <property type="entry name" value="Translation initiation factor 2 beta, aIF2beta, N-terminal domain"/>
    <property type="match status" value="1"/>
</dbReference>
<evidence type="ECO:0000256" key="4">
    <source>
        <dbReference type="ARBA" id="ARBA00054872"/>
    </source>
</evidence>
<dbReference type="InterPro" id="IPR016190">
    <property type="entry name" value="Transl_init_fac_IF2/IF5_Zn-bd"/>
</dbReference>
<comment type="subunit">
    <text evidence="5">Eukaryotic translation initiation factor 2 eIF2 is a heterotrimeric complex composed of an alpha, a beta and a gamma subunit.</text>
</comment>
<dbReference type="PANTHER" id="PTHR23001:SF45">
    <property type="entry name" value="EUKARYOTIC TRANSLATION INITIATION FACTOR 2B FAMILY PROTEIN _ EIF-2B FAMILY PROTEIN"/>
    <property type="match status" value="1"/>
</dbReference>
<dbReference type="Gene3D" id="3.30.30.170">
    <property type="match status" value="1"/>
</dbReference>
<evidence type="ECO:0000256" key="1">
    <source>
        <dbReference type="ARBA" id="ARBA00010397"/>
    </source>
</evidence>
<evidence type="ECO:0000313" key="9">
    <source>
        <dbReference type="Proteomes" id="UP000467841"/>
    </source>
</evidence>
<dbReference type="GO" id="GO:0031369">
    <property type="term" value="F:translation initiation factor binding"/>
    <property type="evidence" value="ECO:0007669"/>
    <property type="project" value="TreeGrafter"/>
</dbReference>
<dbReference type="GO" id="GO:0005850">
    <property type="term" value="C:eukaryotic translation initiation factor 2 complex"/>
    <property type="evidence" value="ECO:0007669"/>
    <property type="project" value="TreeGrafter"/>
</dbReference>
<evidence type="ECO:0000256" key="5">
    <source>
        <dbReference type="ARBA" id="ARBA00063900"/>
    </source>
</evidence>
<dbReference type="OrthoDB" id="10255414at2759"/>
<gene>
    <name evidence="8" type="ORF">MERR_LOCUS38389</name>
</gene>
<dbReference type="Pfam" id="PF01873">
    <property type="entry name" value="eIF-5_eIF-2B"/>
    <property type="match status" value="1"/>
</dbReference>
<dbReference type="GO" id="GO:0003743">
    <property type="term" value="F:translation initiation factor activity"/>
    <property type="evidence" value="ECO:0007669"/>
    <property type="project" value="UniProtKB-KW"/>
</dbReference>
<dbReference type="EMBL" id="CACVBM020001466">
    <property type="protein sequence ID" value="CAA7051154.1"/>
    <property type="molecule type" value="Genomic_DNA"/>
</dbReference>
<dbReference type="SMART" id="SM00653">
    <property type="entry name" value="eIF2B_5"/>
    <property type="match status" value="1"/>
</dbReference>
<dbReference type="InterPro" id="IPR002735">
    <property type="entry name" value="Transl_init_fac_IF2/IF5_dom"/>
</dbReference>
<dbReference type="GO" id="GO:0001731">
    <property type="term" value="P:formation of translation preinitiation complex"/>
    <property type="evidence" value="ECO:0007669"/>
    <property type="project" value="TreeGrafter"/>
</dbReference>
<accession>A0A6D2KPZ3</accession>
<evidence type="ECO:0000256" key="2">
    <source>
        <dbReference type="ARBA" id="ARBA00022540"/>
    </source>
</evidence>
<dbReference type="AlphaFoldDB" id="A0A6D2KPZ3"/>
<comment type="caution">
    <text evidence="8">The sequence shown here is derived from an EMBL/GenBank/DDBJ whole genome shotgun (WGS) entry which is preliminary data.</text>
</comment>
<keyword evidence="2" id="KW-0396">Initiation factor</keyword>
<evidence type="ECO:0000256" key="3">
    <source>
        <dbReference type="ARBA" id="ARBA00022917"/>
    </source>
</evidence>
<comment type="similarity">
    <text evidence="1">Belongs to the eIF-2-beta/eIF-5 family.</text>
</comment>
<dbReference type="InterPro" id="IPR016189">
    <property type="entry name" value="Transl_init_fac_IF2/IF5_N"/>
</dbReference>
<dbReference type="GO" id="GO:0003729">
    <property type="term" value="F:mRNA binding"/>
    <property type="evidence" value="ECO:0007669"/>
    <property type="project" value="TreeGrafter"/>
</dbReference>
<evidence type="ECO:0000256" key="6">
    <source>
        <dbReference type="ARBA" id="ARBA00073542"/>
    </source>
</evidence>
<dbReference type="InterPro" id="IPR045196">
    <property type="entry name" value="IF2/IF5"/>
</dbReference>
<keyword evidence="3" id="KW-0648">Protein biosynthesis</keyword>
<organism evidence="8 9">
    <name type="scientific">Microthlaspi erraticum</name>
    <dbReference type="NCBI Taxonomy" id="1685480"/>
    <lineage>
        <taxon>Eukaryota</taxon>
        <taxon>Viridiplantae</taxon>
        <taxon>Streptophyta</taxon>
        <taxon>Embryophyta</taxon>
        <taxon>Tracheophyta</taxon>
        <taxon>Spermatophyta</taxon>
        <taxon>Magnoliopsida</taxon>
        <taxon>eudicotyledons</taxon>
        <taxon>Gunneridae</taxon>
        <taxon>Pentapetalae</taxon>
        <taxon>rosids</taxon>
        <taxon>malvids</taxon>
        <taxon>Brassicales</taxon>
        <taxon>Brassicaceae</taxon>
        <taxon>Coluteocarpeae</taxon>
        <taxon>Microthlaspi</taxon>
    </lineage>
</organism>